<evidence type="ECO:0000256" key="2">
    <source>
        <dbReference type="ARBA" id="ARBA00022448"/>
    </source>
</evidence>
<dbReference type="InterPro" id="IPR004680">
    <property type="entry name" value="Cit_transptr-like_dom"/>
</dbReference>
<reference evidence="9" key="1">
    <citation type="submission" date="2021-01" db="EMBL/GenBank/DDBJ databases">
        <authorList>
            <person name="Corre E."/>
            <person name="Pelletier E."/>
            <person name="Niang G."/>
            <person name="Scheremetjew M."/>
            <person name="Finn R."/>
            <person name="Kale V."/>
            <person name="Holt S."/>
            <person name="Cochrane G."/>
            <person name="Meng A."/>
            <person name="Brown T."/>
            <person name="Cohen L."/>
        </authorList>
    </citation>
    <scope>NUCLEOTIDE SEQUENCE</scope>
</reference>
<evidence type="ECO:0000256" key="7">
    <source>
        <dbReference type="SAM" id="Phobius"/>
    </source>
</evidence>
<dbReference type="CDD" id="cd14447">
    <property type="entry name" value="SPX"/>
    <property type="match status" value="1"/>
</dbReference>
<proteinExistence type="predicted"/>
<evidence type="ECO:0000256" key="5">
    <source>
        <dbReference type="ARBA" id="ARBA00023136"/>
    </source>
</evidence>
<keyword evidence="4 7" id="KW-1133">Transmembrane helix</keyword>
<feature type="transmembrane region" description="Helical" evidence="7">
    <location>
        <begin position="357"/>
        <end position="384"/>
    </location>
</feature>
<feature type="transmembrane region" description="Helical" evidence="7">
    <location>
        <begin position="313"/>
        <end position="337"/>
    </location>
</feature>
<protein>
    <recommendedName>
        <fullName evidence="8">SPX domain-containing protein</fullName>
    </recommendedName>
</protein>
<dbReference type="Pfam" id="PF03600">
    <property type="entry name" value="CitMHS"/>
    <property type="match status" value="1"/>
</dbReference>
<feature type="transmembrane region" description="Helical" evidence="7">
    <location>
        <begin position="532"/>
        <end position="549"/>
    </location>
</feature>
<dbReference type="GO" id="GO:0005315">
    <property type="term" value="F:phosphate transmembrane transporter activity"/>
    <property type="evidence" value="ECO:0007669"/>
    <property type="project" value="TreeGrafter"/>
</dbReference>
<dbReference type="PROSITE" id="PS51382">
    <property type="entry name" value="SPX"/>
    <property type="match status" value="1"/>
</dbReference>
<feature type="region of interest" description="Disordered" evidence="6">
    <location>
        <begin position="51"/>
        <end position="71"/>
    </location>
</feature>
<feature type="transmembrane region" description="Helical" evidence="7">
    <location>
        <begin position="236"/>
        <end position="255"/>
    </location>
</feature>
<feature type="transmembrane region" description="Helical" evidence="7">
    <location>
        <begin position="443"/>
        <end position="471"/>
    </location>
</feature>
<keyword evidence="2" id="KW-0813">Transport</keyword>
<gene>
    <name evidence="9" type="ORF">NSCI0253_LOCUS32234</name>
</gene>
<feature type="transmembrane region" description="Helical" evidence="7">
    <location>
        <begin position="602"/>
        <end position="628"/>
    </location>
</feature>
<evidence type="ECO:0000256" key="3">
    <source>
        <dbReference type="ARBA" id="ARBA00022692"/>
    </source>
</evidence>
<comment type="subcellular location">
    <subcellularLocation>
        <location evidence="1">Membrane</location>
        <topology evidence="1">Multi-pass membrane protein</topology>
    </subcellularLocation>
</comment>
<feature type="domain" description="SPX" evidence="8">
    <location>
        <begin position="17"/>
        <end position="182"/>
    </location>
</feature>
<sequence>MAQAHPNFCAERSPEKTRLMVAWEERIQASPLRQDCVAYSRLKRMLERLRKPDKDAEEDEEAEEPVPVHSLSLLSQDDGYEMSVSRFIYEVTKELERVSTWYEGALTKLEGRVKNAVTSIPRQEQGGGTGTTDAAGMESVHDVFLETVQLEEFANLNAEALRKILKKMDKNCGTKFQKQFVTDHIESSSLAPRRAVECKRQLEAVVSPEVLQTVQNRAMNNKSVGVGVTNIVMKPWRVLASLVIAVVSGVIAPFVMSGSGHGAQRCVALMALIISLWVSEAAPFHATAMLVPPVAVMIGVLDEMGSKQEQAKALIESVFNSGLYLVLCGFCISSVFSKCQLDCRASAFLQRHLGKQPALFMLAIMFLGLIMSALVSNVTAPLLLLEVLKPLLRDMPTDSRYSRALLLGLSFSCNVGGMATPISSPQNVASLQALRQIGGTVTWAEWLTVSVAFCPVAVFVAWAILMAIYHFDQSKSEAERDLAAAQAAGKSVVFKIPRVIFERRILSWGDVTALVGAFLTLAVFAFEPASEYFGDNSMVSLLFIALSLGSGEITRQTFNAYSWHLLFLIGGGNALGLCVQQSGLLEIVTNLARRYLSTSPWLLVTELVIILVSATTFISHTVAALVFMPVVAELGKQADVANIAVFVGALGCSVACALPMTSFPNVNSLLATDDFQQPWLGVRHFLIAGIPMTICGAIVLVTYGHWLVSEVCS</sequence>
<dbReference type="GO" id="GO:0005886">
    <property type="term" value="C:plasma membrane"/>
    <property type="evidence" value="ECO:0007669"/>
    <property type="project" value="TreeGrafter"/>
</dbReference>
<evidence type="ECO:0000259" key="8">
    <source>
        <dbReference type="PROSITE" id="PS51382"/>
    </source>
</evidence>
<dbReference type="InterPro" id="IPR004331">
    <property type="entry name" value="SPX_dom"/>
</dbReference>
<feature type="transmembrane region" description="Helical" evidence="7">
    <location>
        <begin position="640"/>
        <end position="660"/>
    </location>
</feature>
<keyword evidence="5 7" id="KW-0472">Membrane</keyword>
<organism evidence="9">
    <name type="scientific">Noctiluca scintillans</name>
    <name type="common">Sea sparkle</name>
    <name type="synonym">Red tide dinoflagellate</name>
    <dbReference type="NCBI Taxonomy" id="2966"/>
    <lineage>
        <taxon>Eukaryota</taxon>
        <taxon>Sar</taxon>
        <taxon>Alveolata</taxon>
        <taxon>Dinophyceae</taxon>
        <taxon>Noctilucales</taxon>
        <taxon>Noctilucaceae</taxon>
        <taxon>Noctiluca</taxon>
    </lineage>
</organism>
<evidence type="ECO:0000313" key="9">
    <source>
        <dbReference type="EMBL" id="CAD8857882.1"/>
    </source>
</evidence>
<dbReference type="GO" id="GO:0006817">
    <property type="term" value="P:phosphate ion transport"/>
    <property type="evidence" value="ECO:0007669"/>
    <property type="project" value="TreeGrafter"/>
</dbReference>
<dbReference type="EMBL" id="HBFQ01045326">
    <property type="protein sequence ID" value="CAD8857882.1"/>
    <property type="molecule type" value="Transcribed_RNA"/>
</dbReference>
<evidence type="ECO:0000256" key="4">
    <source>
        <dbReference type="ARBA" id="ARBA00022989"/>
    </source>
</evidence>
<evidence type="ECO:0000256" key="6">
    <source>
        <dbReference type="SAM" id="MobiDB-lite"/>
    </source>
</evidence>
<feature type="transmembrane region" description="Helical" evidence="7">
    <location>
        <begin position="262"/>
        <end position="278"/>
    </location>
</feature>
<feature type="compositionally biased region" description="Acidic residues" evidence="6">
    <location>
        <begin position="55"/>
        <end position="64"/>
    </location>
</feature>
<dbReference type="PANTHER" id="PTHR10283">
    <property type="entry name" value="SOLUTE CARRIER FAMILY 13 MEMBER"/>
    <property type="match status" value="1"/>
</dbReference>
<keyword evidence="3 7" id="KW-0812">Transmembrane</keyword>
<accession>A0A7S1ALE8</accession>
<feature type="transmembrane region" description="Helical" evidence="7">
    <location>
        <begin position="561"/>
        <end position="582"/>
    </location>
</feature>
<feature type="transmembrane region" description="Helical" evidence="7">
    <location>
        <begin position="505"/>
        <end position="526"/>
    </location>
</feature>
<evidence type="ECO:0000256" key="1">
    <source>
        <dbReference type="ARBA" id="ARBA00004141"/>
    </source>
</evidence>
<dbReference type="GO" id="GO:0006797">
    <property type="term" value="P:polyphosphate metabolic process"/>
    <property type="evidence" value="ECO:0007669"/>
    <property type="project" value="TreeGrafter"/>
</dbReference>
<dbReference type="AlphaFoldDB" id="A0A7S1ALE8"/>
<dbReference type="PANTHER" id="PTHR10283:SF92">
    <property type="entry name" value="LOW-AFFINITY PHOSPHATE TRANSPORTER PHO91"/>
    <property type="match status" value="1"/>
</dbReference>
<feature type="transmembrane region" description="Helical" evidence="7">
    <location>
        <begin position="685"/>
        <end position="708"/>
    </location>
</feature>
<name>A0A7S1ALE8_NOCSC</name>